<evidence type="ECO:0000256" key="1">
    <source>
        <dbReference type="SAM" id="MobiDB-lite"/>
    </source>
</evidence>
<organism evidence="2 3">
    <name type="scientific">Ooceraea biroi</name>
    <name type="common">Clonal raider ant</name>
    <name type="synonym">Cerapachys biroi</name>
    <dbReference type="NCBI Taxonomy" id="2015173"/>
    <lineage>
        <taxon>Eukaryota</taxon>
        <taxon>Metazoa</taxon>
        <taxon>Ecdysozoa</taxon>
        <taxon>Arthropoda</taxon>
        <taxon>Hexapoda</taxon>
        <taxon>Insecta</taxon>
        <taxon>Pterygota</taxon>
        <taxon>Neoptera</taxon>
        <taxon>Endopterygota</taxon>
        <taxon>Hymenoptera</taxon>
        <taxon>Apocrita</taxon>
        <taxon>Aculeata</taxon>
        <taxon>Formicoidea</taxon>
        <taxon>Formicidae</taxon>
        <taxon>Dorylinae</taxon>
        <taxon>Ooceraea</taxon>
    </lineage>
</organism>
<dbReference type="AlphaFoldDB" id="A0A026WAA9"/>
<accession>A0A026WAA9</accession>
<name>A0A026WAA9_OOCBI</name>
<proteinExistence type="predicted"/>
<feature type="non-terminal residue" evidence="2">
    <location>
        <position position="1"/>
    </location>
</feature>
<keyword evidence="3" id="KW-1185">Reference proteome</keyword>
<evidence type="ECO:0000313" key="3">
    <source>
        <dbReference type="Proteomes" id="UP000053097"/>
    </source>
</evidence>
<feature type="compositionally biased region" description="Basic residues" evidence="1">
    <location>
        <begin position="1"/>
        <end position="21"/>
    </location>
</feature>
<feature type="compositionally biased region" description="Polar residues" evidence="1">
    <location>
        <begin position="88"/>
        <end position="107"/>
    </location>
</feature>
<reference evidence="2 3" key="1">
    <citation type="journal article" date="2014" name="Curr. Biol.">
        <title>The genome of the clonal raider ant Cerapachys biroi.</title>
        <authorList>
            <person name="Oxley P.R."/>
            <person name="Ji L."/>
            <person name="Fetter-Pruneda I."/>
            <person name="McKenzie S.K."/>
            <person name="Li C."/>
            <person name="Hu H."/>
            <person name="Zhang G."/>
            <person name="Kronauer D.J."/>
        </authorList>
    </citation>
    <scope>NUCLEOTIDE SEQUENCE [LARGE SCALE GENOMIC DNA]</scope>
</reference>
<dbReference type="Proteomes" id="UP000053097">
    <property type="component" value="Unassembled WGS sequence"/>
</dbReference>
<gene>
    <name evidence="2" type="ORF">X777_09279</name>
</gene>
<feature type="region of interest" description="Disordered" evidence="1">
    <location>
        <begin position="78"/>
        <end position="107"/>
    </location>
</feature>
<protein>
    <submittedName>
        <fullName evidence="2">Uncharacterized protein</fullName>
    </submittedName>
</protein>
<feature type="region of interest" description="Disordered" evidence="1">
    <location>
        <begin position="1"/>
        <end position="24"/>
    </location>
</feature>
<evidence type="ECO:0000313" key="2">
    <source>
        <dbReference type="EMBL" id="EZA51964.1"/>
    </source>
</evidence>
<sequence>ASLSRRIRSKRDKRGFPRHVFHSSPVKHPPSGLVAAMTEQRLFNVLTMPALAIEIVCCSIASCTEVLSCELIVVNSSTQQTPPSASTNAPASRCQPSESCNLSIQGL</sequence>
<feature type="compositionally biased region" description="Low complexity" evidence="1">
    <location>
        <begin position="78"/>
        <end position="87"/>
    </location>
</feature>
<dbReference type="EMBL" id="KK107364">
    <property type="protein sequence ID" value="EZA51964.1"/>
    <property type="molecule type" value="Genomic_DNA"/>
</dbReference>